<organism evidence="2">
    <name type="scientific">freshwater metagenome</name>
    <dbReference type="NCBI Taxonomy" id="449393"/>
    <lineage>
        <taxon>unclassified sequences</taxon>
        <taxon>metagenomes</taxon>
        <taxon>ecological metagenomes</taxon>
    </lineage>
</organism>
<proteinExistence type="predicted"/>
<sequence>MWFFPSALEEHDAIIDWTSLLSGILKAPWQVGLAVGATFLVAAEYIEEALSELFTLSASDTLEQVKQAAIAHQYPAYDSVLGFEEFELAIAETFFLVGVAVLLMGIFLWVGAFRGGVRGILTVTMVINFAGTLRPLINSFDAANGLSVVSIVESQFINLIALILVLLLWGKAGKKWVAMGAKKKWDQE</sequence>
<protein>
    <submittedName>
        <fullName evidence="2">Unannotated protein</fullName>
    </submittedName>
</protein>
<dbReference type="AlphaFoldDB" id="A0A6J7G7K5"/>
<feature type="transmembrane region" description="Helical" evidence="1">
    <location>
        <begin position="149"/>
        <end position="169"/>
    </location>
</feature>
<feature type="transmembrane region" description="Helical" evidence="1">
    <location>
        <begin position="88"/>
        <end position="110"/>
    </location>
</feature>
<keyword evidence="1" id="KW-0472">Membrane</keyword>
<reference evidence="2" key="1">
    <citation type="submission" date="2020-05" db="EMBL/GenBank/DDBJ databases">
        <authorList>
            <person name="Chiriac C."/>
            <person name="Salcher M."/>
            <person name="Ghai R."/>
            <person name="Kavagutti S V."/>
        </authorList>
    </citation>
    <scope>NUCLEOTIDE SEQUENCE</scope>
</reference>
<gene>
    <name evidence="2" type="ORF">UFOPK3516_00860</name>
</gene>
<keyword evidence="1" id="KW-0812">Transmembrane</keyword>
<keyword evidence="1" id="KW-1133">Transmembrane helix</keyword>
<name>A0A6J7G7K5_9ZZZZ</name>
<dbReference type="EMBL" id="CAFBMB010000055">
    <property type="protein sequence ID" value="CAB4899429.1"/>
    <property type="molecule type" value="Genomic_DNA"/>
</dbReference>
<feature type="transmembrane region" description="Helical" evidence="1">
    <location>
        <begin position="117"/>
        <end position="137"/>
    </location>
</feature>
<evidence type="ECO:0000256" key="1">
    <source>
        <dbReference type="SAM" id="Phobius"/>
    </source>
</evidence>
<evidence type="ECO:0000313" key="2">
    <source>
        <dbReference type="EMBL" id="CAB4899429.1"/>
    </source>
</evidence>
<accession>A0A6J7G7K5</accession>